<name>A0A1V2ZYS3_9GAMM</name>
<dbReference type="EMBL" id="MUZR01000027">
    <property type="protein sequence ID" value="OOC09983.1"/>
    <property type="molecule type" value="Genomic_DNA"/>
</dbReference>
<keyword evidence="1" id="KW-0812">Transmembrane</keyword>
<comment type="caution">
    <text evidence="2">The sequence shown here is derived from an EMBL/GenBank/DDBJ whole genome shotgun (WGS) entry which is preliminary data.</text>
</comment>
<keyword evidence="3" id="KW-1185">Reference proteome</keyword>
<feature type="transmembrane region" description="Helical" evidence="1">
    <location>
        <begin position="20"/>
        <end position="42"/>
    </location>
</feature>
<keyword evidence="1" id="KW-0472">Membrane</keyword>
<evidence type="ECO:0000313" key="2">
    <source>
        <dbReference type="EMBL" id="OOC09983.1"/>
    </source>
</evidence>
<evidence type="ECO:0000313" key="3">
    <source>
        <dbReference type="Proteomes" id="UP000189177"/>
    </source>
</evidence>
<organism evidence="2 3">
    <name type="scientific">Thioalkalivibrio halophilus</name>
    <dbReference type="NCBI Taxonomy" id="252474"/>
    <lineage>
        <taxon>Bacteria</taxon>
        <taxon>Pseudomonadati</taxon>
        <taxon>Pseudomonadota</taxon>
        <taxon>Gammaproteobacteria</taxon>
        <taxon>Chromatiales</taxon>
        <taxon>Ectothiorhodospiraceae</taxon>
        <taxon>Thioalkalivibrio</taxon>
    </lineage>
</organism>
<keyword evidence="1" id="KW-1133">Transmembrane helix</keyword>
<dbReference type="Proteomes" id="UP000189177">
    <property type="component" value="Unassembled WGS sequence"/>
</dbReference>
<evidence type="ECO:0000256" key="1">
    <source>
        <dbReference type="SAM" id="Phobius"/>
    </source>
</evidence>
<reference evidence="2 3" key="1">
    <citation type="submission" date="2017-02" db="EMBL/GenBank/DDBJ databases">
        <title>Genomic diversity within the haloalkaliphilic genus Thioalkalivibrio.</title>
        <authorList>
            <person name="Ahn A.-C."/>
            <person name="Meier-Kolthoff J."/>
            <person name="Overmars L."/>
            <person name="Richter M."/>
            <person name="Woyke T."/>
            <person name="Sorokin D.Y."/>
            <person name="Muyzer G."/>
        </authorList>
    </citation>
    <scope>NUCLEOTIDE SEQUENCE [LARGE SCALE GENOMIC DNA]</scope>
    <source>
        <strain evidence="2 3">HL17</strain>
    </source>
</reference>
<gene>
    <name evidence="2" type="ORF">B1A74_07950</name>
</gene>
<dbReference type="AlphaFoldDB" id="A0A1V2ZYS3"/>
<proteinExistence type="predicted"/>
<sequence length="64" mass="6599">MSGPAVDEVRTFSPLPLKSAGCTAASGILKIISLLFVFLWTVESVSAGTGRLPAEFGADVSIES</sequence>
<protein>
    <submittedName>
        <fullName evidence="2">Uncharacterized protein</fullName>
    </submittedName>
</protein>
<feature type="non-terminal residue" evidence="2">
    <location>
        <position position="64"/>
    </location>
</feature>
<dbReference type="RefSeq" id="WP_208855986.1">
    <property type="nucleotide sequence ID" value="NZ_MUZR01000027.1"/>
</dbReference>
<dbReference type="STRING" id="252474.B1A74_07950"/>
<accession>A0A1V2ZYS3</accession>